<sequence length="495" mass="54977">MQTDNSYANTFATDSDAELVLPSHPAQAREPQWLAFNAELAGQLGIPESLHTTAAGLGLYSGTELPDWIQPVALGYAGHQFANFVPRLGDGRALLLTEIIAPDGERFDLQLKGSGTTPFSRGGDGKAPLGPVMREFLVSEAMHALGVPTTRALAAVVTGDWVQRDEAQPGAIITRVAKSHLRIGTAQFVAHKITQGADESLRQAFADYVIARHYPLSKDRKHPYRALLRQIIDQQAHTVALWMSLGFVHGVMNTDNMTLSGETIDYGPCAFMENYDPNAVFSAIDRAGRYAYQNQPGIALWNLARLAEAWLPLLAKSGESQQQLIEAATELVHEFPIRYEAYYDQKMAFKLGLNSVTAETQALTRDWLSLLQDHALDYTQSFRQLADTLETNVEHFEKMQSWAAWQQRWHKLLTLQGDSDAVVSARMRQHNPAVIPRNHWVEAAIKQTVASGDLTIFNELTQVLRTPYDVVPLELSRYAEPAAPEKRVTRTFCGT</sequence>
<feature type="binding site" evidence="8">
    <location>
        <position position="175"/>
    </location>
    <ligand>
        <name>ATP</name>
        <dbReference type="ChEBI" id="CHEBI:30616"/>
    </ligand>
</feature>
<gene>
    <name evidence="8" type="primary">ydiU</name>
    <name evidence="8" type="synonym">selO</name>
    <name evidence="9" type="ORF">CWE22_01655</name>
</gene>
<dbReference type="RefSeq" id="WP_169929665.1">
    <property type="nucleotide sequence ID" value="NZ_PIPR01000001.1"/>
</dbReference>
<dbReference type="EC" id="2.7.7.108" evidence="8"/>
<accession>A0A7Z7ETE1</accession>
<comment type="catalytic activity">
    <reaction evidence="8">
        <text>L-histidyl-[protein] + UTP = N(tele)-(5'-uridylyl)-L-histidyl-[protein] + diphosphate</text>
        <dbReference type="Rhea" id="RHEA:83891"/>
        <dbReference type="Rhea" id="RHEA-COMP:9745"/>
        <dbReference type="Rhea" id="RHEA-COMP:20239"/>
        <dbReference type="ChEBI" id="CHEBI:29979"/>
        <dbReference type="ChEBI" id="CHEBI:33019"/>
        <dbReference type="ChEBI" id="CHEBI:46398"/>
        <dbReference type="ChEBI" id="CHEBI:233474"/>
    </reaction>
</comment>
<feature type="binding site" evidence="8">
    <location>
        <position position="124"/>
    </location>
    <ligand>
        <name>ATP</name>
        <dbReference type="ChEBI" id="CHEBI:30616"/>
    </ligand>
</feature>
<keyword evidence="10" id="KW-1185">Reference proteome</keyword>
<dbReference type="PANTHER" id="PTHR32057">
    <property type="entry name" value="PROTEIN ADENYLYLTRANSFERASE SELO, MITOCHONDRIAL"/>
    <property type="match status" value="1"/>
</dbReference>
<keyword evidence="8" id="KW-0464">Manganese</keyword>
<evidence type="ECO:0000256" key="5">
    <source>
        <dbReference type="ARBA" id="ARBA00022741"/>
    </source>
</evidence>
<feature type="binding site" evidence="8">
    <location>
        <position position="265"/>
    </location>
    <ligand>
        <name>ATP</name>
        <dbReference type="ChEBI" id="CHEBI:30616"/>
    </ligand>
</feature>
<evidence type="ECO:0000256" key="6">
    <source>
        <dbReference type="ARBA" id="ARBA00022840"/>
    </source>
</evidence>
<dbReference type="GO" id="GO:0005524">
    <property type="term" value="F:ATP binding"/>
    <property type="evidence" value="ECO:0007669"/>
    <property type="project" value="UniProtKB-UniRule"/>
</dbReference>
<dbReference type="PANTHER" id="PTHR32057:SF14">
    <property type="entry name" value="PROTEIN ADENYLYLTRANSFERASE SELO, MITOCHONDRIAL"/>
    <property type="match status" value="1"/>
</dbReference>
<evidence type="ECO:0000256" key="2">
    <source>
        <dbReference type="ARBA" id="ARBA00022679"/>
    </source>
</evidence>
<keyword evidence="5 8" id="KW-0547">Nucleotide-binding</keyword>
<keyword evidence="6 8" id="KW-0067">ATP-binding</keyword>
<dbReference type="AlphaFoldDB" id="A0A7Z7ETE1"/>
<organism evidence="9 10">
    <name type="scientific">Pseudidiomarina aestuarii</name>
    <dbReference type="NCBI Taxonomy" id="624146"/>
    <lineage>
        <taxon>Bacteria</taxon>
        <taxon>Pseudomonadati</taxon>
        <taxon>Pseudomonadota</taxon>
        <taxon>Gammaproteobacteria</taxon>
        <taxon>Alteromonadales</taxon>
        <taxon>Idiomarinaceae</taxon>
        <taxon>Pseudidiomarina</taxon>
    </lineage>
</organism>
<dbReference type="Proteomes" id="UP000287766">
    <property type="component" value="Unassembled WGS sequence"/>
</dbReference>
<evidence type="ECO:0000256" key="1">
    <source>
        <dbReference type="ARBA" id="ARBA00009747"/>
    </source>
</evidence>
<protein>
    <recommendedName>
        <fullName evidence="8">Protein nucleotidyltransferase YdiU</fullName>
        <ecNumber evidence="8">2.7.7.-</ecNumber>
    </recommendedName>
    <alternativeName>
        <fullName evidence="8">Protein adenylyltransferase YdiU</fullName>
        <ecNumber evidence="8">2.7.7.108</ecNumber>
    </alternativeName>
    <alternativeName>
        <fullName evidence="8">Protein uridylyltransferase YdiU</fullName>
        <ecNumber evidence="8">2.7.7.-</ecNumber>
    </alternativeName>
</protein>
<dbReference type="HAMAP" id="MF_00692">
    <property type="entry name" value="SelO"/>
    <property type="match status" value="1"/>
</dbReference>
<evidence type="ECO:0000313" key="10">
    <source>
        <dbReference type="Proteomes" id="UP000287766"/>
    </source>
</evidence>
<evidence type="ECO:0000256" key="4">
    <source>
        <dbReference type="ARBA" id="ARBA00022723"/>
    </source>
</evidence>
<dbReference type="EC" id="2.7.7.-" evidence="8"/>
<name>A0A7Z7ETE1_9GAMM</name>
<feature type="binding site" evidence="8">
    <location>
        <position position="92"/>
    </location>
    <ligand>
        <name>ATP</name>
        <dbReference type="ChEBI" id="CHEBI:30616"/>
    </ligand>
</feature>
<feature type="binding site" evidence="8">
    <location>
        <position position="89"/>
    </location>
    <ligand>
        <name>ATP</name>
        <dbReference type="ChEBI" id="CHEBI:30616"/>
    </ligand>
</feature>
<keyword evidence="3 8" id="KW-0548">Nucleotidyltransferase</keyword>
<comment type="cofactor">
    <cofactor evidence="8">
        <name>Mg(2+)</name>
        <dbReference type="ChEBI" id="CHEBI:18420"/>
    </cofactor>
    <cofactor evidence="8">
        <name>Mn(2+)</name>
        <dbReference type="ChEBI" id="CHEBI:29035"/>
    </cofactor>
</comment>
<dbReference type="EMBL" id="PIPR01000001">
    <property type="protein sequence ID" value="RUO40930.1"/>
    <property type="molecule type" value="Genomic_DNA"/>
</dbReference>
<feature type="active site" description="Proton acceptor" evidence="8">
    <location>
        <position position="255"/>
    </location>
</feature>
<keyword evidence="7 8" id="KW-0460">Magnesium</keyword>
<feature type="binding site" evidence="8">
    <location>
        <position position="112"/>
    </location>
    <ligand>
        <name>ATP</name>
        <dbReference type="ChEBI" id="CHEBI:30616"/>
    </ligand>
</feature>
<comment type="catalytic activity">
    <reaction evidence="8">
        <text>L-seryl-[protein] + ATP = 3-O-(5'-adenylyl)-L-seryl-[protein] + diphosphate</text>
        <dbReference type="Rhea" id="RHEA:58120"/>
        <dbReference type="Rhea" id="RHEA-COMP:9863"/>
        <dbReference type="Rhea" id="RHEA-COMP:15073"/>
        <dbReference type="ChEBI" id="CHEBI:29999"/>
        <dbReference type="ChEBI" id="CHEBI:30616"/>
        <dbReference type="ChEBI" id="CHEBI:33019"/>
        <dbReference type="ChEBI" id="CHEBI:142516"/>
        <dbReference type="EC" id="2.7.7.108"/>
    </reaction>
</comment>
<dbReference type="GO" id="GO:0030145">
    <property type="term" value="F:manganese ion binding"/>
    <property type="evidence" value="ECO:0007669"/>
    <property type="project" value="UniProtKB-UniRule"/>
</dbReference>
<proteinExistence type="inferred from homology"/>
<feature type="binding site" evidence="8">
    <location>
        <position position="125"/>
    </location>
    <ligand>
        <name>ATP</name>
        <dbReference type="ChEBI" id="CHEBI:30616"/>
    </ligand>
</feature>
<evidence type="ECO:0000256" key="8">
    <source>
        <dbReference type="HAMAP-Rule" id="MF_00692"/>
    </source>
</evidence>
<dbReference type="GO" id="GO:0000287">
    <property type="term" value="F:magnesium ion binding"/>
    <property type="evidence" value="ECO:0007669"/>
    <property type="project" value="UniProtKB-UniRule"/>
</dbReference>
<keyword evidence="2 8" id="KW-0808">Transferase</keyword>
<dbReference type="InterPro" id="IPR003846">
    <property type="entry name" value="SelO"/>
</dbReference>
<evidence type="ECO:0000313" key="9">
    <source>
        <dbReference type="EMBL" id="RUO40930.1"/>
    </source>
</evidence>
<comment type="function">
    <text evidence="8">Nucleotidyltransferase involved in the post-translational modification of proteins. It can catalyze the addition of adenosine monophosphate (AMP) or uridine monophosphate (UMP) to a protein, resulting in modifications known as AMPylation and UMPylation.</text>
</comment>
<comment type="similarity">
    <text evidence="1 8">Belongs to the SELO family.</text>
</comment>
<comment type="catalytic activity">
    <reaction evidence="8">
        <text>L-tyrosyl-[protein] + UTP = O-(5'-uridylyl)-L-tyrosyl-[protein] + diphosphate</text>
        <dbReference type="Rhea" id="RHEA:83887"/>
        <dbReference type="Rhea" id="RHEA-COMP:10136"/>
        <dbReference type="Rhea" id="RHEA-COMP:20238"/>
        <dbReference type="ChEBI" id="CHEBI:33019"/>
        <dbReference type="ChEBI" id="CHEBI:46398"/>
        <dbReference type="ChEBI" id="CHEBI:46858"/>
        <dbReference type="ChEBI" id="CHEBI:90602"/>
    </reaction>
</comment>
<dbReference type="NCBIfam" id="NF000658">
    <property type="entry name" value="PRK00029.1"/>
    <property type="match status" value="1"/>
</dbReference>
<evidence type="ECO:0000256" key="3">
    <source>
        <dbReference type="ARBA" id="ARBA00022695"/>
    </source>
</evidence>
<keyword evidence="4 8" id="KW-0479">Metal-binding</keyword>
<comment type="caution">
    <text evidence="9">The sequence shown here is derived from an EMBL/GenBank/DDBJ whole genome shotgun (WGS) entry which is preliminary data.</text>
</comment>
<feature type="binding site" evidence="8">
    <location>
        <position position="256"/>
    </location>
    <ligand>
        <name>Mg(2+)</name>
        <dbReference type="ChEBI" id="CHEBI:18420"/>
    </ligand>
</feature>
<evidence type="ECO:0000256" key="7">
    <source>
        <dbReference type="ARBA" id="ARBA00022842"/>
    </source>
</evidence>
<dbReference type="Pfam" id="PF02696">
    <property type="entry name" value="SelO"/>
    <property type="match status" value="1"/>
</dbReference>
<comment type="catalytic activity">
    <reaction evidence="8">
        <text>L-tyrosyl-[protein] + ATP = O-(5'-adenylyl)-L-tyrosyl-[protein] + diphosphate</text>
        <dbReference type="Rhea" id="RHEA:54288"/>
        <dbReference type="Rhea" id="RHEA-COMP:10136"/>
        <dbReference type="Rhea" id="RHEA-COMP:13846"/>
        <dbReference type="ChEBI" id="CHEBI:30616"/>
        <dbReference type="ChEBI" id="CHEBI:33019"/>
        <dbReference type="ChEBI" id="CHEBI:46858"/>
        <dbReference type="ChEBI" id="CHEBI:83624"/>
        <dbReference type="EC" id="2.7.7.108"/>
    </reaction>
</comment>
<feature type="binding site" evidence="8">
    <location>
        <position position="265"/>
    </location>
    <ligand>
        <name>Mg(2+)</name>
        <dbReference type="ChEBI" id="CHEBI:18420"/>
    </ligand>
</feature>
<comment type="catalytic activity">
    <reaction evidence="8">
        <text>L-seryl-[protein] + UTP = O-(5'-uridylyl)-L-seryl-[protein] + diphosphate</text>
        <dbReference type="Rhea" id="RHEA:64604"/>
        <dbReference type="Rhea" id="RHEA-COMP:9863"/>
        <dbReference type="Rhea" id="RHEA-COMP:16635"/>
        <dbReference type="ChEBI" id="CHEBI:29999"/>
        <dbReference type="ChEBI" id="CHEBI:33019"/>
        <dbReference type="ChEBI" id="CHEBI:46398"/>
        <dbReference type="ChEBI" id="CHEBI:156051"/>
    </reaction>
</comment>
<reference evidence="10" key="1">
    <citation type="journal article" date="2018" name="Front. Microbiol.">
        <title>Genome-Based Analysis Reveals the Taxonomy and Diversity of the Family Idiomarinaceae.</title>
        <authorList>
            <person name="Liu Y."/>
            <person name="Lai Q."/>
            <person name="Shao Z."/>
        </authorList>
    </citation>
    <scope>NUCLEOTIDE SEQUENCE [LARGE SCALE GENOMIC DNA]</scope>
    <source>
        <strain evidence="10">KYW314</strain>
    </source>
</reference>
<comment type="catalytic activity">
    <reaction evidence="8">
        <text>L-threonyl-[protein] + ATP = 3-O-(5'-adenylyl)-L-threonyl-[protein] + diphosphate</text>
        <dbReference type="Rhea" id="RHEA:54292"/>
        <dbReference type="Rhea" id="RHEA-COMP:11060"/>
        <dbReference type="Rhea" id="RHEA-COMP:13847"/>
        <dbReference type="ChEBI" id="CHEBI:30013"/>
        <dbReference type="ChEBI" id="CHEBI:30616"/>
        <dbReference type="ChEBI" id="CHEBI:33019"/>
        <dbReference type="ChEBI" id="CHEBI:138113"/>
        <dbReference type="EC" id="2.7.7.108"/>
    </reaction>
</comment>
<feature type="binding site" evidence="8">
    <location>
        <position position="91"/>
    </location>
    <ligand>
        <name>ATP</name>
        <dbReference type="ChEBI" id="CHEBI:30616"/>
    </ligand>
</feature>
<dbReference type="GO" id="GO:0070733">
    <property type="term" value="F:AMPylase activity"/>
    <property type="evidence" value="ECO:0007669"/>
    <property type="project" value="UniProtKB-EC"/>
</dbReference>
<feature type="binding site" evidence="8">
    <location>
        <position position="182"/>
    </location>
    <ligand>
        <name>ATP</name>
        <dbReference type="ChEBI" id="CHEBI:30616"/>
    </ligand>
</feature>